<protein>
    <submittedName>
        <fullName evidence="1">Preprotein translocase subunit SecA</fullName>
    </submittedName>
</protein>
<proteinExistence type="predicted"/>
<dbReference type="PANTHER" id="PTHR33747:SF1">
    <property type="entry name" value="ADENYLATE CYCLASE-ASSOCIATED CAP C-TERMINAL DOMAIN-CONTAINING PROTEIN"/>
    <property type="match status" value="1"/>
</dbReference>
<evidence type="ECO:0000313" key="1">
    <source>
        <dbReference type="EMBL" id="AXQ86758.1"/>
    </source>
</evidence>
<dbReference type="Gene3D" id="3.10.450.50">
    <property type="match status" value="1"/>
</dbReference>
<accession>A0A385EN80</accession>
<organism evidence="1">
    <name type="scientific">Escherichia coli</name>
    <dbReference type="NCBI Taxonomy" id="562"/>
    <lineage>
        <taxon>Bacteria</taxon>
        <taxon>Pseudomonadati</taxon>
        <taxon>Pseudomonadota</taxon>
        <taxon>Gammaproteobacteria</taxon>
        <taxon>Enterobacterales</taxon>
        <taxon>Enterobacteriaceae</taxon>
        <taxon>Escherichia</taxon>
    </lineage>
</organism>
<dbReference type="Pfam" id="PF02810">
    <property type="entry name" value="SEC-C"/>
    <property type="match status" value="1"/>
</dbReference>
<dbReference type="EMBL" id="MG886286">
    <property type="protein sequence ID" value="AXQ86758.1"/>
    <property type="molecule type" value="Genomic_DNA"/>
</dbReference>
<sequence length="511" mass="58659">MTCVLSTDKTLTRNAGGWSFMLRKIIRGSGFTQSEEKLIEFADDAFFGLWSYPNVYSDEGYSKNKIGKEVSDLLVIFDKDIIIFSDKAITYNKNKDPKVAWQRWFKKSVIQSCTQLFGAEKFIKDHPERLFVDKECSVNLPIKIDNSFNFHLVAVTNNISDPAISYFDKIEKGSSATLVNIFPLNAHQCLENPFCVGDVYPDKTFVHILDETALKLLLTELNTATDFIGYLNEKERVVRERTLLVSAGEEETLAAYIMGDKTIISKEIIGNDQGMTIPEGEWKNYKTTFNYQYQLSMKKGSVFWDNLIHNFSTSILSANVGFFSEIEFSTHELGVRELAKESRQSRYYLSKNFKEKLKTTQPHLRTSRMVESIDEPGKFYLFLFFPNDSKLSYSDYRIQRISYINAYAEVAFNKYRHIKKLITIATEPQNTEGRSEDLIYSISPEKFTKEQNEKAKRLSREYKILSDFLPTKTTKSDNFKSVISKGEKIGRNTPCPCGSGVKFKKCHGANN</sequence>
<reference evidence="1" key="1">
    <citation type="submission" date="2018-01" db="EMBL/GenBank/DDBJ databases">
        <title>Escherichia coli ST648-D co-producing KPC-2, CTX-M- 15 and QnrS1 isgoing to companion animals.</title>
        <authorList>
            <person name="Sellera F."/>
            <person name="Fernandes M."/>
            <person name="Ruiz R."/>
            <person name="Falleiros A."/>
            <person name="Rodrigues F."/>
            <person name="Cerdeira L."/>
            <person name="Lincopan N."/>
        </authorList>
    </citation>
    <scope>NUCLEOTIDE SEQUENCE</scope>
    <source>
        <strain evidence="1">ECSIC9</strain>
        <plasmid evidence="1">pECSIC9</plasmid>
    </source>
</reference>
<dbReference type="AlphaFoldDB" id="A0A385EN80"/>
<dbReference type="SUPFAM" id="SSF103642">
    <property type="entry name" value="Sec-C motif"/>
    <property type="match status" value="1"/>
</dbReference>
<gene>
    <name evidence="1" type="ORF">pECSIC9_00070</name>
</gene>
<dbReference type="PANTHER" id="PTHR33747">
    <property type="entry name" value="UPF0225 PROTEIN SCO1677"/>
    <property type="match status" value="1"/>
</dbReference>
<dbReference type="InterPro" id="IPR004027">
    <property type="entry name" value="SEC_C_motif"/>
</dbReference>
<geneLocation type="plasmid" evidence="1">
    <name>pECSIC9</name>
</geneLocation>
<name>A0A385EN80_ECOLX</name>
<keyword evidence="1" id="KW-0614">Plasmid</keyword>